<comment type="subcellular location">
    <subcellularLocation>
        <location evidence="1">Nucleus</location>
    </subcellularLocation>
</comment>
<dbReference type="InterPro" id="IPR007219">
    <property type="entry name" value="XnlR_reg_dom"/>
</dbReference>
<reference evidence="11" key="1">
    <citation type="journal article" date="2021" name="Nat. Commun.">
        <title>Genetic determinants of endophytism in the Arabidopsis root mycobiome.</title>
        <authorList>
            <person name="Mesny F."/>
            <person name="Miyauchi S."/>
            <person name="Thiergart T."/>
            <person name="Pickel B."/>
            <person name="Atanasova L."/>
            <person name="Karlsson M."/>
            <person name="Huettel B."/>
            <person name="Barry K.W."/>
            <person name="Haridas S."/>
            <person name="Chen C."/>
            <person name="Bauer D."/>
            <person name="Andreopoulos W."/>
            <person name="Pangilinan J."/>
            <person name="LaButti K."/>
            <person name="Riley R."/>
            <person name="Lipzen A."/>
            <person name="Clum A."/>
            <person name="Drula E."/>
            <person name="Henrissat B."/>
            <person name="Kohler A."/>
            <person name="Grigoriev I.V."/>
            <person name="Martin F.M."/>
            <person name="Hacquard S."/>
        </authorList>
    </citation>
    <scope>NUCLEOTIDE SEQUENCE</scope>
    <source>
        <strain evidence="11">MPI-CAGE-AT-0016</strain>
    </source>
</reference>
<dbReference type="PANTHER" id="PTHR47782:SF2">
    <property type="entry name" value="TRANSCRIPTION FACTOR, PUTATIVE (AFU_ORTHOLOGUE AFUA_4G12570)-RELATED"/>
    <property type="match status" value="1"/>
</dbReference>
<evidence type="ECO:0000256" key="7">
    <source>
        <dbReference type="ARBA" id="ARBA00023242"/>
    </source>
</evidence>
<dbReference type="InterPro" id="IPR052202">
    <property type="entry name" value="Yeast_MetPath_Reg"/>
</dbReference>
<keyword evidence="4" id="KW-0805">Transcription regulation</keyword>
<dbReference type="GO" id="GO:0000981">
    <property type="term" value="F:DNA-binding transcription factor activity, RNA polymerase II-specific"/>
    <property type="evidence" value="ECO:0007669"/>
    <property type="project" value="InterPro"/>
</dbReference>
<evidence type="ECO:0000259" key="10">
    <source>
        <dbReference type="PROSITE" id="PS50048"/>
    </source>
</evidence>
<keyword evidence="12" id="KW-1185">Reference proteome</keyword>
<dbReference type="SMART" id="SM00906">
    <property type="entry name" value="Fungal_trans"/>
    <property type="match status" value="1"/>
</dbReference>
<dbReference type="PANTHER" id="PTHR47782">
    <property type="entry name" value="ZN(II)2CYS6 TRANSCRIPTION FACTOR (EUROFUNG)-RELATED"/>
    <property type="match status" value="1"/>
</dbReference>
<dbReference type="InterPro" id="IPR036864">
    <property type="entry name" value="Zn2-C6_fun-type_DNA-bd_sf"/>
</dbReference>
<accession>A0A8K0TMM0</accession>
<evidence type="ECO:0000256" key="5">
    <source>
        <dbReference type="ARBA" id="ARBA00023125"/>
    </source>
</evidence>
<dbReference type="InterPro" id="IPR001138">
    <property type="entry name" value="Zn2Cys6_DnaBD"/>
</dbReference>
<evidence type="ECO:0000313" key="11">
    <source>
        <dbReference type="EMBL" id="KAH7367960.1"/>
    </source>
</evidence>
<dbReference type="SUPFAM" id="SSF57701">
    <property type="entry name" value="Zn2/Cys6 DNA-binding domain"/>
    <property type="match status" value="1"/>
</dbReference>
<evidence type="ECO:0000256" key="6">
    <source>
        <dbReference type="ARBA" id="ARBA00023163"/>
    </source>
</evidence>
<proteinExistence type="predicted"/>
<evidence type="ECO:0000256" key="2">
    <source>
        <dbReference type="ARBA" id="ARBA00022723"/>
    </source>
</evidence>
<dbReference type="Pfam" id="PF04082">
    <property type="entry name" value="Fungal_trans"/>
    <property type="match status" value="1"/>
</dbReference>
<evidence type="ECO:0000256" key="3">
    <source>
        <dbReference type="ARBA" id="ARBA00022833"/>
    </source>
</evidence>
<keyword evidence="6" id="KW-0804">Transcription</keyword>
<dbReference type="GO" id="GO:0043565">
    <property type="term" value="F:sequence-specific DNA binding"/>
    <property type="evidence" value="ECO:0007669"/>
    <property type="project" value="TreeGrafter"/>
</dbReference>
<dbReference type="AlphaFoldDB" id="A0A8K0TMM0"/>
<dbReference type="Gene3D" id="4.10.240.10">
    <property type="entry name" value="Zn(2)-C6 fungal-type DNA-binding domain"/>
    <property type="match status" value="1"/>
</dbReference>
<evidence type="ECO:0000313" key="12">
    <source>
        <dbReference type="Proteomes" id="UP000813385"/>
    </source>
</evidence>
<evidence type="ECO:0000256" key="8">
    <source>
        <dbReference type="SAM" id="Coils"/>
    </source>
</evidence>
<dbReference type="SMART" id="SM00066">
    <property type="entry name" value="GAL4"/>
    <property type="match status" value="1"/>
</dbReference>
<sequence length="737" mass="83337">MPRSSFSDNPLLRVSRPVSACSRCESSPILCDGKLPACTACEKAGRESECSSANDQFARGKERSYVAALELRIEKLEKRLAFARSRKASVNLHEADDIPAHFDRKDSLAKIRAAIHRKAARKREDSDINSLISDFGYFSVDATSRDFETDVSNMTFGKFVLAASANEDIPTTQDETLPPRNESLAVVQYYMKNVYSMLPCFSQTKLFAALDDLYRQDTREIKEADYWLVYMVLAIGHVAQSRSRDDDHYKKAVDFVARALPFADGALAPGYVTQIQSLILFTQYSMLDPAHFDSWYLIGVASRAVIDLGFHQEASMRNITDTAALNSRQCVFYCVYSLDRSISMAHARAFSFSDDSIDVSYPTSSPGRRNSTTRRESVMPLAGLGLGPQDADPAISLFELRRKQSHWYQILFQSEPTPFEGAVTFTWKMCQEMREWSESLPANLSAPIRELFDLELRYSYVLCLFPSTRAPTLTDYTRALILEHIVSYMSTMHGATTRTDPATVGFFTYHDALKVFFLASQLVTLLNGDCEPLLAGVMPQLPYTRPGSIPAPPLPRRQLSSPPDNVTRALTCLRQAIEVLHHYGQRWENALKLKEALETMSAETQQWLESKQQMYSQQPQHQAQQQNQHQPPQQRLQQSPQQHLQHSPQQHIQHSPQQYQQSPPQPQPLQQYQQSPPQVQARQQYQMAPPPPPPQMQGHAPQQVNMQQNRGTSASPPMMQGQGGMGGQMGTQYQWYQ</sequence>
<name>A0A8K0TMM0_9PEZI</name>
<dbReference type="CDD" id="cd12148">
    <property type="entry name" value="fungal_TF_MHR"/>
    <property type="match status" value="1"/>
</dbReference>
<keyword evidence="5" id="KW-0238">DNA-binding</keyword>
<comment type="caution">
    <text evidence="11">The sequence shown here is derived from an EMBL/GenBank/DDBJ whole genome shotgun (WGS) entry which is preliminary data.</text>
</comment>
<dbReference type="PROSITE" id="PS50048">
    <property type="entry name" value="ZN2_CY6_FUNGAL_2"/>
    <property type="match status" value="1"/>
</dbReference>
<dbReference type="GO" id="GO:0006351">
    <property type="term" value="P:DNA-templated transcription"/>
    <property type="evidence" value="ECO:0007669"/>
    <property type="project" value="InterPro"/>
</dbReference>
<evidence type="ECO:0000256" key="4">
    <source>
        <dbReference type="ARBA" id="ARBA00023015"/>
    </source>
</evidence>
<evidence type="ECO:0000256" key="1">
    <source>
        <dbReference type="ARBA" id="ARBA00004123"/>
    </source>
</evidence>
<feature type="region of interest" description="Disordered" evidence="9">
    <location>
        <begin position="610"/>
        <end position="737"/>
    </location>
</feature>
<dbReference type="OrthoDB" id="5319458at2759"/>
<feature type="compositionally biased region" description="Low complexity" evidence="9">
    <location>
        <begin position="612"/>
        <end position="687"/>
    </location>
</feature>
<dbReference type="GO" id="GO:0005634">
    <property type="term" value="C:nucleus"/>
    <property type="evidence" value="ECO:0007669"/>
    <property type="project" value="UniProtKB-SubCell"/>
</dbReference>
<dbReference type="GO" id="GO:0045944">
    <property type="term" value="P:positive regulation of transcription by RNA polymerase II"/>
    <property type="evidence" value="ECO:0007669"/>
    <property type="project" value="TreeGrafter"/>
</dbReference>
<gene>
    <name evidence="11" type="ORF">B0T11DRAFT_238630</name>
</gene>
<organism evidence="11 12">
    <name type="scientific">Plectosphaerella cucumerina</name>
    <dbReference type="NCBI Taxonomy" id="40658"/>
    <lineage>
        <taxon>Eukaryota</taxon>
        <taxon>Fungi</taxon>
        <taxon>Dikarya</taxon>
        <taxon>Ascomycota</taxon>
        <taxon>Pezizomycotina</taxon>
        <taxon>Sordariomycetes</taxon>
        <taxon>Hypocreomycetidae</taxon>
        <taxon>Glomerellales</taxon>
        <taxon>Plectosphaerellaceae</taxon>
        <taxon>Plectosphaerella</taxon>
    </lineage>
</organism>
<protein>
    <submittedName>
        <fullName evidence="11">Zn(II)2Cys6 cluster transcripitional activator</fullName>
    </submittedName>
</protein>
<feature type="domain" description="Zn(2)-C6 fungal-type" evidence="10">
    <location>
        <begin position="20"/>
        <end position="52"/>
    </location>
</feature>
<keyword evidence="3" id="KW-0862">Zinc</keyword>
<dbReference type="CDD" id="cd00067">
    <property type="entry name" value="GAL4"/>
    <property type="match status" value="1"/>
</dbReference>
<dbReference type="Proteomes" id="UP000813385">
    <property type="component" value="Unassembled WGS sequence"/>
</dbReference>
<keyword evidence="8" id="KW-0175">Coiled coil</keyword>
<dbReference type="EMBL" id="JAGPXD010000002">
    <property type="protein sequence ID" value="KAH7367960.1"/>
    <property type="molecule type" value="Genomic_DNA"/>
</dbReference>
<feature type="compositionally biased region" description="Polar residues" evidence="9">
    <location>
        <begin position="704"/>
        <end position="715"/>
    </location>
</feature>
<dbReference type="GO" id="GO:0008270">
    <property type="term" value="F:zinc ion binding"/>
    <property type="evidence" value="ECO:0007669"/>
    <property type="project" value="InterPro"/>
</dbReference>
<evidence type="ECO:0000256" key="9">
    <source>
        <dbReference type="SAM" id="MobiDB-lite"/>
    </source>
</evidence>
<feature type="coiled-coil region" evidence="8">
    <location>
        <begin position="66"/>
        <end position="93"/>
    </location>
</feature>
<keyword evidence="7" id="KW-0539">Nucleus</keyword>
<keyword evidence="2" id="KW-0479">Metal-binding</keyword>